<sequence>MALNPKPEKVRLLVVSILVYLVSVVVVEPKPVEHPAVSEQWKEWLDWDQCAPDSDGLAGDSFSVAAAEAAHHQAITADHHPQSIGPPAGRPSGHNPPQSDYDASHLATEQKHSAYNSHKHGLGMLVDRNGLFGPGFWNARSIDDLLKGLGDGSAPGPDGHTLPEALQSSSGAQPVWEYSPAIAPTAPASRAVVVVPEPPITPSSGTNSNSVSKPRTPKRIDGLGPVVKSLKNKTRNPPSIKKTPPLCTHVGWYTLSLSPPTPQSPRLTSSSHSDPGPILPTTPRNPSEESVKLVPLQDALVFEITLFAPIPPSDPVQKKEIDRIQTKLKHRPGAILLIDPSEFLPTHHEYLDRAKLFADNIDDLKQKKRAHLSGKVRRHRLMTVVFQFDRSVELWHQRWLEKTGINLAQDLSLPMFTDYNCIRIVLPLYLFYVEMISSIVPRQKAEHGRINLTTELQMARRIFKTLAIASNHPGSCNNQSLKKAAETLKKQKNTRGITKITPLLWTHLEFWMQTCRPGVFKLSNSTKALPWTVKELFNNIFCYSYSALHNRYLLKDAMPSR</sequence>
<keyword evidence="4" id="KW-1185">Reference proteome</keyword>
<accession>A0A5B0QB48</accession>
<gene>
    <name evidence="3" type="ORF">PGT21_020923</name>
</gene>
<dbReference type="Proteomes" id="UP000324748">
    <property type="component" value="Unassembled WGS sequence"/>
</dbReference>
<evidence type="ECO:0000313" key="3">
    <source>
        <dbReference type="EMBL" id="KAA1110417.1"/>
    </source>
</evidence>
<organism evidence="3 4">
    <name type="scientific">Puccinia graminis f. sp. tritici</name>
    <dbReference type="NCBI Taxonomy" id="56615"/>
    <lineage>
        <taxon>Eukaryota</taxon>
        <taxon>Fungi</taxon>
        <taxon>Dikarya</taxon>
        <taxon>Basidiomycota</taxon>
        <taxon>Pucciniomycotina</taxon>
        <taxon>Pucciniomycetes</taxon>
        <taxon>Pucciniales</taxon>
        <taxon>Pucciniaceae</taxon>
        <taxon>Puccinia</taxon>
    </lineage>
</organism>
<protein>
    <submittedName>
        <fullName evidence="3">Uncharacterized protein</fullName>
    </submittedName>
</protein>
<dbReference type="EMBL" id="VSWC01000027">
    <property type="protein sequence ID" value="KAA1110417.1"/>
    <property type="molecule type" value="Genomic_DNA"/>
</dbReference>
<reference evidence="3 4" key="1">
    <citation type="submission" date="2019-05" db="EMBL/GenBank/DDBJ databases">
        <title>Emergence of the Ug99 lineage of the wheat stem rust pathogen through somatic hybridization.</title>
        <authorList>
            <person name="Li F."/>
            <person name="Upadhyaya N.M."/>
            <person name="Sperschneider J."/>
            <person name="Matny O."/>
            <person name="Nguyen-Phuc H."/>
            <person name="Mago R."/>
            <person name="Raley C."/>
            <person name="Miller M.E."/>
            <person name="Silverstein K.A.T."/>
            <person name="Henningsen E."/>
            <person name="Hirsch C.D."/>
            <person name="Visser B."/>
            <person name="Pretorius Z.A."/>
            <person name="Steffenson B.J."/>
            <person name="Schwessinger B."/>
            <person name="Dodds P.N."/>
            <person name="Figueroa M."/>
        </authorList>
    </citation>
    <scope>NUCLEOTIDE SEQUENCE [LARGE SCALE GENOMIC DNA]</scope>
    <source>
        <strain evidence="3">21-0</strain>
    </source>
</reference>
<proteinExistence type="predicted"/>
<keyword evidence="2" id="KW-0732">Signal</keyword>
<feature type="chain" id="PRO_5022901816" evidence="2">
    <location>
        <begin position="30"/>
        <end position="561"/>
    </location>
</feature>
<feature type="compositionally biased region" description="Low complexity" evidence="1">
    <location>
        <begin position="257"/>
        <end position="271"/>
    </location>
</feature>
<dbReference type="OrthoDB" id="2497945at2759"/>
<comment type="caution">
    <text evidence="3">The sequence shown here is derived from an EMBL/GenBank/DDBJ whole genome shotgun (WGS) entry which is preliminary data.</text>
</comment>
<evidence type="ECO:0000256" key="2">
    <source>
        <dbReference type="SAM" id="SignalP"/>
    </source>
</evidence>
<feature type="region of interest" description="Disordered" evidence="1">
    <location>
        <begin position="70"/>
        <end position="103"/>
    </location>
</feature>
<evidence type="ECO:0000256" key="1">
    <source>
        <dbReference type="SAM" id="MobiDB-lite"/>
    </source>
</evidence>
<name>A0A5B0QB48_PUCGR</name>
<feature type="signal peptide" evidence="2">
    <location>
        <begin position="1"/>
        <end position="29"/>
    </location>
</feature>
<feature type="region of interest" description="Disordered" evidence="1">
    <location>
        <begin position="257"/>
        <end position="290"/>
    </location>
</feature>
<dbReference type="AlphaFoldDB" id="A0A5B0QB48"/>
<evidence type="ECO:0000313" key="4">
    <source>
        <dbReference type="Proteomes" id="UP000324748"/>
    </source>
</evidence>
<feature type="compositionally biased region" description="Polar residues" evidence="1">
    <location>
        <begin position="202"/>
        <end position="213"/>
    </location>
</feature>
<feature type="region of interest" description="Disordered" evidence="1">
    <location>
        <begin position="198"/>
        <end position="243"/>
    </location>
</feature>